<protein>
    <recommendedName>
        <fullName evidence="4">Spt5 KOW domain-containing protein</fullName>
    </recommendedName>
</protein>
<dbReference type="OrthoDB" id="28901at2759"/>
<keyword evidence="3" id="KW-0934">Plastid</keyword>
<comment type="subcellular location">
    <subcellularLocation>
        <location evidence="1">Plastid</location>
        <location evidence="1">Chloroplast</location>
    </subcellularLocation>
</comment>
<dbReference type="GO" id="GO:0006357">
    <property type="term" value="P:regulation of transcription by RNA polymerase II"/>
    <property type="evidence" value="ECO:0007669"/>
    <property type="project" value="InterPro"/>
</dbReference>
<evidence type="ECO:0000313" key="5">
    <source>
        <dbReference type="EMBL" id="RQM10762.1"/>
    </source>
</evidence>
<accession>A0A425C195</accession>
<gene>
    <name evidence="5" type="ORF">DD237_008257</name>
</gene>
<dbReference type="Gene3D" id="2.30.30.30">
    <property type="match status" value="1"/>
</dbReference>
<evidence type="ECO:0000256" key="1">
    <source>
        <dbReference type="ARBA" id="ARBA00004229"/>
    </source>
</evidence>
<proteinExistence type="predicted"/>
<keyword evidence="2" id="KW-0150">Chloroplast</keyword>
<organism evidence="5 6">
    <name type="scientific">Peronospora effusa</name>
    <dbReference type="NCBI Taxonomy" id="542832"/>
    <lineage>
        <taxon>Eukaryota</taxon>
        <taxon>Sar</taxon>
        <taxon>Stramenopiles</taxon>
        <taxon>Oomycota</taxon>
        <taxon>Peronosporomycetes</taxon>
        <taxon>Peronosporales</taxon>
        <taxon>Peronosporaceae</taxon>
        <taxon>Peronospora</taxon>
    </lineage>
</organism>
<dbReference type="InterPro" id="IPR039659">
    <property type="entry name" value="SPT5"/>
</dbReference>
<dbReference type="InterPro" id="IPR008991">
    <property type="entry name" value="Translation_prot_SH3-like_sf"/>
</dbReference>
<dbReference type="GO" id="GO:0003729">
    <property type="term" value="F:mRNA binding"/>
    <property type="evidence" value="ECO:0007669"/>
    <property type="project" value="TreeGrafter"/>
</dbReference>
<name>A0A425C195_9STRA</name>
<dbReference type="EMBL" id="QKXF01000544">
    <property type="protein sequence ID" value="RQM10762.1"/>
    <property type="molecule type" value="Genomic_DNA"/>
</dbReference>
<evidence type="ECO:0000256" key="2">
    <source>
        <dbReference type="ARBA" id="ARBA00022528"/>
    </source>
</evidence>
<dbReference type="VEuPathDB" id="FungiDB:DD237_008257"/>
<dbReference type="GO" id="GO:0032044">
    <property type="term" value="C:DSIF complex"/>
    <property type="evidence" value="ECO:0007669"/>
    <property type="project" value="TreeGrafter"/>
</dbReference>
<dbReference type="SUPFAM" id="SSF50104">
    <property type="entry name" value="Translation proteins SH3-like domain"/>
    <property type="match status" value="1"/>
</dbReference>
<sequence length="303" mass="33507">MLTTDDANPTLDMINRFSSVAGEESEHSAEDMLASIEADDWKNKVELTKGDTVRVIEGDLINLTGVVLNTNTVNDTVRVMPLHKKIQNTILDVQLKQLMNIAREIQVRVRDLQESAEISQGLDSYKGKEPYDLVALAHGDVGVITNVGPQWNGEAYLSDISFRSHNRNTTNSGIFARGVILYENQRGGRNPRESELIEKEVKVKLEIHCKAKVVNTDRIHISVAATRKGGVVNKPRYAGILMIGITPQTPLHGSVMTPMATPLHRGMSTPQSSGRAGEAWNVANDDALLETRMNQEKNTTHTY</sequence>
<evidence type="ECO:0000259" key="4">
    <source>
        <dbReference type="Pfam" id="PF23284"/>
    </source>
</evidence>
<comment type="caution">
    <text evidence="5">The sequence shown here is derived from an EMBL/GenBank/DDBJ whole genome shotgun (WGS) entry which is preliminary data.</text>
</comment>
<dbReference type="GO" id="GO:0006368">
    <property type="term" value="P:transcription elongation by RNA polymerase II"/>
    <property type="evidence" value="ECO:0007669"/>
    <property type="project" value="TreeGrafter"/>
</dbReference>
<evidence type="ECO:0000256" key="3">
    <source>
        <dbReference type="ARBA" id="ARBA00022640"/>
    </source>
</evidence>
<reference evidence="5 6" key="1">
    <citation type="submission" date="2018-06" db="EMBL/GenBank/DDBJ databases">
        <title>Comparative genomics of downy mildews reveals potential adaptations to biotrophy.</title>
        <authorList>
            <person name="Fletcher K."/>
            <person name="Klosterman S.J."/>
            <person name="Derevnina L."/>
            <person name="Martin F."/>
            <person name="Koike S."/>
            <person name="Reyes Chin-Wo S."/>
            <person name="Mou B."/>
            <person name="Michelmore R."/>
        </authorList>
    </citation>
    <scope>NUCLEOTIDE SEQUENCE [LARGE SCALE GENOMIC DNA]</scope>
    <source>
        <strain evidence="5 6">R13</strain>
    </source>
</reference>
<feature type="domain" description="Spt5 KOW" evidence="4">
    <location>
        <begin position="49"/>
        <end position="98"/>
    </location>
</feature>
<dbReference type="GO" id="GO:0032784">
    <property type="term" value="P:regulation of DNA-templated transcription elongation"/>
    <property type="evidence" value="ECO:0007669"/>
    <property type="project" value="InterPro"/>
</dbReference>
<dbReference type="PANTHER" id="PTHR11125">
    <property type="entry name" value="SUPPRESSOR OF TY 5"/>
    <property type="match status" value="1"/>
</dbReference>
<dbReference type="PANTHER" id="PTHR11125:SF7">
    <property type="entry name" value="TRANSCRIPTION ELONGATION FACTOR SPT5"/>
    <property type="match status" value="1"/>
</dbReference>
<dbReference type="Proteomes" id="UP000286097">
    <property type="component" value="Unassembled WGS sequence"/>
</dbReference>
<dbReference type="InterPro" id="IPR041975">
    <property type="entry name" value="KOW_Spt5_2"/>
</dbReference>
<dbReference type="InterPro" id="IPR014722">
    <property type="entry name" value="Rib_uL2_dom2"/>
</dbReference>
<dbReference type="AlphaFoldDB" id="A0A425C195"/>
<dbReference type="GO" id="GO:0009507">
    <property type="term" value="C:chloroplast"/>
    <property type="evidence" value="ECO:0007669"/>
    <property type="project" value="UniProtKB-SubCell"/>
</dbReference>
<evidence type="ECO:0000313" key="6">
    <source>
        <dbReference type="Proteomes" id="UP000286097"/>
    </source>
</evidence>
<dbReference type="Pfam" id="PF23284">
    <property type="entry name" value="KOW2_Spt5"/>
    <property type="match status" value="1"/>
</dbReference>